<evidence type="ECO:0000313" key="5">
    <source>
        <dbReference type="Proteomes" id="UP000261680"/>
    </source>
</evidence>
<dbReference type="InterPro" id="IPR001611">
    <property type="entry name" value="Leu-rich_rpt"/>
</dbReference>
<dbReference type="Pfam" id="PF00560">
    <property type="entry name" value="LRR_1"/>
    <property type="match status" value="1"/>
</dbReference>
<dbReference type="InterPro" id="IPR032675">
    <property type="entry name" value="LRR_dom_sf"/>
</dbReference>
<gene>
    <name evidence="6" type="primary">LOC103666851</name>
</gene>
<keyword evidence="5" id="KW-1185">Reference proteome</keyword>
<evidence type="ECO:0000313" key="6">
    <source>
        <dbReference type="RefSeq" id="XP_008693152.2"/>
    </source>
</evidence>
<reference evidence="6" key="1">
    <citation type="submission" date="2025-08" db="UniProtKB">
        <authorList>
            <consortium name="RefSeq"/>
        </authorList>
    </citation>
    <scope>IDENTIFICATION</scope>
    <source>
        <tissue evidence="6">Whole blood</tissue>
    </source>
</reference>
<protein>
    <recommendedName>
        <fullName evidence="2">Leucine-rich repeat-containing protein 14</fullName>
    </recommendedName>
</protein>
<dbReference type="InterPro" id="IPR050694">
    <property type="entry name" value="LRRC14/PRAME"/>
</dbReference>
<dbReference type="OrthoDB" id="9709435at2759"/>
<dbReference type="Proteomes" id="UP000261680">
    <property type="component" value="Unplaced"/>
</dbReference>
<evidence type="ECO:0000256" key="3">
    <source>
        <dbReference type="ARBA" id="ARBA00022614"/>
    </source>
</evidence>
<sequence length="232" mass="25519">ANYGQTESLLLSHPHVTPSKEEKQQVARFTSQVLRLHCLWKLSMEPPSFLEGRLDQTLRCLKTPLETLSLTNCQLTESDLAPLPQCPNISQLKGLDLSGSSLTGFSLKPLQVAARLQDLGLDLCGLTEAHLGAILPAPSLCHQLQTFRVSGNVLSAAMDGRPLYHTAQRHHLHPELYPAPLESFGAQGAPHLGMFAQVQAEPTEILRDLGLPWTIWLSTSPCPRYGARYSMI</sequence>
<dbReference type="Gene3D" id="3.80.10.10">
    <property type="entry name" value="Ribonuclease Inhibitor"/>
    <property type="match status" value="1"/>
</dbReference>
<comment type="similarity">
    <text evidence="1">Belongs to the PRAME family. LRRC14 subfamily.</text>
</comment>
<keyword evidence="3" id="KW-0433">Leucine-rich repeat</keyword>
<dbReference type="GO" id="GO:0005737">
    <property type="term" value="C:cytoplasm"/>
    <property type="evidence" value="ECO:0007669"/>
    <property type="project" value="TreeGrafter"/>
</dbReference>
<dbReference type="GeneID" id="103666851"/>
<keyword evidence="4" id="KW-0677">Repeat</keyword>
<evidence type="ECO:0000256" key="4">
    <source>
        <dbReference type="ARBA" id="ARBA00022737"/>
    </source>
</evidence>
<dbReference type="SUPFAM" id="SSF52047">
    <property type="entry name" value="RNI-like"/>
    <property type="match status" value="1"/>
</dbReference>
<name>A0A384CE93_URSMA</name>
<evidence type="ECO:0000256" key="1">
    <source>
        <dbReference type="ARBA" id="ARBA00009552"/>
    </source>
</evidence>
<evidence type="ECO:0000256" key="2">
    <source>
        <dbReference type="ARBA" id="ARBA00014228"/>
    </source>
</evidence>
<dbReference type="PANTHER" id="PTHR14224">
    <property type="entry name" value="SIMILAR TO PREFERENTIALLY EXPRESSED ANTIGEN IN MELANOMA-LIKE 3"/>
    <property type="match status" value="1"/>
</dbReference>
<dbReference type="KEGG" id="umr:103666851"/>
<dbReference type="RefSeq" id="XP_008693152.2">
    <property type="nucleotide sequence ID" value="XM_008694930.2"/>
</dbReference>
<accession>A0A384CE93</accession>
<dbReference type="PANTHER" id="PTHR14224:SF19">
    <property type="entry name" value="PRAME FAMILY MEMBER 11-RELATED"/>
    <property type="match status" value="1"/>
</dbReference>
<dbReference type="AlphaFoldDB" id="A0A384CE93"/>
<organism evidence="5 6">
    <name type="scientific">Ursus maritimus</name>
    <name type="common">Polar bear</name>
    <name type="synonym">Thalarctos maritimus</name>
    <dbReference type="NCBI Taxonomy" id="29073"/>
    <lineage>
        <taxon>Eukaryota</taxon>
        <taxon>Metazoa</taxon>
        <taxon>Chordata</taxon>
        <taxon>Craniata</taxon>
        <taxon>Vertebrata</taxon>
        <taxon>Euteleostomi</taxon>
        <taxon>Mammalia</taxon>
        <taxon>Eutheria</taxon>
        <taxon>Laurasiatheria</taxon>
        <taxon>Carnivora</taxon>
        <taxon>Caniformia</taxon>
        <taxon>Ursidae</taxon>
        <taxon>Ursus</taxon>
    </lineage>
</organism>
<proteinExistence type="inferred from homology"/>
<feature type="non-terminal residue" evidence="6">
    <location>
        <position position="1"/>
    </location>
</feature>